<dbReference type="RefSeq" id="WP_066240848.1">
    <property type="nucleotide sequence ID" value="NZ_LRFC01000023.1"/>
</dbReference>
<dbReference type="InterPro" id="IPR046866">
    <property type="entry name" value="FapA_N"/>
</dbReference>
<keyword evidence="1" id="KW-0175">Coiled coil</keyword>
<dbReference type="Pfam" id="PF20250">
    <property type="entry name" value="FapA_N"/>
    <property type="match status" value="1"/>
</dbReference>
<dbReference type="OrthoDB" id="9816426at2"/>
<dbReference type="PANTHER" id="PTHR38032">
    <property type="entry name" value="POLYMERASE-RELATED"/>
    <property type="match status" value="1"/>
</dbReference>
<proteinExistence type="predicted"/>
<protein>
    <recommendedName>
        <fullName evidence="2">Flagellar Assembly Protein A N-terminal region domain-containing protein</fullName>
    </recommendedName>
</protein>
<dbReference type="PANTHER" id="PTHR38032:SF1">
    <property type="entry name" value="RNA-BINDING PROTEIN KHPB N-TERMINAL DOMAIN-CONTAINING PROTEIN"/>
    <property type="match status" value="1"/>
</dbReference>
<organism evidence="3 4">
    <name type="scientific">Fictibacillus phosphorivorans</name>
    <dbReference type="NCBI Taxonomy" id="1221500"/>
    <lineage>
        <taxon>Bacteria</taxon>
        <taxon>Bacillati</taxon>
        <taxon>Bacillota</taxon>
        <taxon>Bacilli</taxon>
        <taxon>Bacillales</taxon>
        <taxon>Fictibacillaceae</taxon>
        <taxon>Fictibacillus</taxon>
    </lineage>
</organism>
<evidence type="ECO:0000313" key="4">
    <source>
        <dbReference type="Proteomes" id="UP000076567"/>
    </source>
</evidence>
<accession>A0A163QXK1</accession>
<sequence length="446" mass="48846">MDQWFDIKREQKDTRALLFKKEAAIPADQISFSGLAAWIGSKGIKHGVRKEVLNLIVENLDTYSFPAEIAKGKLPIDGKPAQLIPAYETECDVKVEESQKVDFKRLFTIPTVEFGEIVARKQAATDGIPGITVFGEPLPAKKGKDLHIKNGENTVFNAEDLCVYASKSGEVTHHKNVVHIYPVYRVQGDVSLKTGHIDFVGNVHIKGDVPSGFKILAQGDVRIEGVVEAAEIISQGNVVIGGGVLGQGKGLIRCAGNFTSLYISQGTIYAGENIEVAQTIMHSHCEAGQSVRCLNGKGNISGGTCIAGSEISANEIGNETYSKTLLYIKTNENSGQIKVGYEQKMLDLELNLKKLNQLKAVMEEKKMDKVTIDKIVNTILQTNHQLTELKEEKAANDNSLHSMVTVKGILHPNVEIGIGKYKRKVHSPFQSAKVFMEDKEIVIHSL</sequence>
<evidence type="ECO:0000313" key="3">
    <source>
        <dbReference type="EMBL" id="KZE65896.1"/>
    </source>
</evidence>
<dbReference type="InterPro" id="IPR046865">
    <property type="entry name" value="FapA_b_solenoid"/>
</dbReference>
<evidence type="ECO:0000259" key="2">
    <source>
        <dbReference type="Pfam" id="PF20250"/>
    </source>
</evidence>
<dbReference type="AlphaFoldDB" id="A0A163QXK1"/>
<feature type="coiled-coil region" evidence="1">
    <location>
        <begin position="338"/>
        <end position="392"/>
    </location>
</feature>
<reference evidence="4" key="1">
    <citation type="submission" date="2016-01" db="EMBL/GenBank/DDBJ databases">
        <title>Draft genome of Chromobacterium sp. F49.</title>
        <authorList>
            <person name="Hong K.W."/>
        </authorList>
    </citation>
    <scope>NUCLEOTIDE SEQUENCE [LARGE SCALE GENOMIC DNA]</scope>
    <source>
        <strain evidence="4">P7IIIA</strain>
    </source>
</reference>
<comment type="caution">
    <text evidence="3">The sequence shown here is derived from an EMBL/GenBank/DDBJ whole genome shotgun (WGS) entry which is preliminary data.</text>
</comment>
<gene>
    <name evidence="3" type="ORF">AWM68_05820</name>
</gene>
<keyword evidence="4" id="KW-1185">Reference proteome</keyword>
<dbReference type="EMBL" id="LRFC01000023">
    <property type="protein sequence ID" value="KZE65896.1"/>
    <property type="molecule type" value="Genomic_DNA"/>
</dbReference>
<evidence type="ECO:0000256" key="1">
    <source>
        <dbReference type="SAM" id="Coils"/>
    </source>
</evidence>
<dbReference type="Pfam" id="PF03961">
    <property type="entry name" value="FapA"/>
    <property type="match status" value="1"/>
</dbReference>
<dbReference type="InterPro" id="IPR005646">
    <property type="entry name" value="FapA"/>
</dbReference>
<dbReference type="Proteomes" id="UP000076567">
    <property type="component" value="Unassembled WGS sequence"/>
</dbReference>
<name>A0A163QXK1_9BACL</name>
<feature type="domain" description="Flagellar Assembly Protein A N-terminal region" evidence="2">
    <location>
        <begin position="25"/>
        <end position="176"/>
    </location>
</feature>